<dbReference type="Pfam" id="PF01755">
    <property type="entry name" value="Glyco_transf_25"/>
    <property type="match status" value="1"/>
</dbReference>
<proteinExistence type="predicted"/>
<gene>
    <name evidence="2" type="primary">lpsA1</name>
    <name evidence="2" type="ORF">NCTC4191_01226</name>
</gene>
<evidence type="ECO:0000313" key="3">
    <source>
        <dbReference type="Proteomes" id="UP000254253"/>
    </source>
</evidence>
<sequence>MQSMELRNYVISLKNNSQRRNHMMSEFAKQHIPFVFFDAIMPDLIERKAKEFGIDITTSPLTKGEIACALSHIALWRLAQEQGLDYIAIFEDDIYLGENAQALLQPHYLPKDMDILKLEQHFYRADMSIFPRLTYLGRKFYKLKSRHVGAAGYIVSRKGIDYILEQLNMYHLSIPIDDLIFEALLKNEDYLVLQMNPAVCIQDFILNKDTNFKSALKDERDIRCTKKIGKQKLTPLKKLIKELKRPFLQLKRKKIYFK</sequence>
<dbReference type="AlphaFoldDB" id="A0A380TZJ4"/>
<keyword evidence="3" id="KW-1185">Reference proteome</keyword>
<evidence type="ECO:0000313" key="2">
    <source>
        <dbReference type="EMBL" id="SUT93451.1"/>
    </source>
</evidence>
<evidence type="ECO:0000259" key="1">
    <source>
        <dbReference type="Pfam" id="PF01755"/>
    </source>
</evidence>
<dbReference type="InterPro" id="IPR002654">
    <property type="entry name" value="Glyco_trans_25"/>
</dbReference>
<organism evidence="2 3">
    <name type="scientific">Actinobacillus lignieresii</name>
    <dbReference type="NCBI Taxonomy" id="720"/>
    <lineage>
        <taxon>Bacteria</taxon>
        <taxon>Pseudomonadati</taxon>
        <taxon>Pseudomonadota</taxon>
        <taxon>Gammaproteobacteria</taxon>
        <taxon>Pasteurellales</taxon>
        <taxon>Pasteurellaceae</taxon>
        <taxon>Actinobacillus</taxon>
    </lineage>
</organism>
<dbReference type="CDD" id="cd06532">
    <property type="entry name" value="Glyco_transf_25"/>
    <property type="match status" value="1"/>
</dbReference>
<feature type="domain" description="Glycosyl transferase family 25" evidence="1">
    <location>
        <begin position="7"/>
        <end position="180"/>
    </location>
</feature>
<dbReference type="GO" id="GO:0016740">
    <property type="term" value="F:transferase activity"/>
    <property type="evidence" value="ECO:0007669"/>
    <property type="project" value="UniProtKB-KW"/>
</dbReference>
<reference evidence="2 3" key="1">
    <citation type="submission" date="2018-06" db="EMBL/GenBank/DDBJ databases">
        <authorList>
            <consortium name="Pathogen Informatics"/>
            <person name="Doyle S."/>
        </authorList>
    </citation>
    <scope>NUCLEOTIDE SEQUENCE [LARGE SCALE GENOMIC DNA]</scope>
    <source>
        <strain evidence="2 3">NCTC4191</strain>
    </source>
</reference>
<accession>A0A380TZJ4</accession>
<dbReference type="Proteomes" id="UP000254253">
    <property type="component" value="Unassembled WGS sequence"/>
</dbReference>
<dbReference type="EMBL" id="UFRN01000002">
    <property type="protein sequence ID" value="SUT93451.1"/>
    <property type="molecule type" value="Genomic_DNA"/>
</dbReference>
<protein>
    <submittedName>
        <fullName evidence="2">Lipooligosaccharide biosynthesis protein</fullName>
        <ecNumber evidence="2">2.-.-.-</ecNumber>
    </submittedName>
</protein>
<keyword evidence="2" id="KW-0808">Transferase</keyword>
<dbReference type="EC" id="2.-.-.-" evidence="2"/>
<dbReference type="RefSeq" id="WP_172539910.1">
    <property type="nucleotide sequence ID" value="NZ_UFRM01000001.1"/>
</dbReference>
<name>A0A380TZJ4_ACTLI</name>